<reference evidence="2" key="1">
    <citation type="submission" date="2023-11" db="EMBL/GenBank/DDBJ databases">
        <title>Genome assemblies of two species of porcelain crab, Petrolisthes cinctipes and Petrolisthes manimaculis (Anomura: Porcellanidae).</title>
        <authorList>
            <person name="Angst P."/>
        </authorList>
    </citation>
    <scope>NUCLEOTIDE SEQUENCE</scope>
    <source>
        <strain evidence="2">PB745_02</strain>
        <tissue evidence="2">Gill</tissue>
    </source>
</reference>
<keyword evidence="3" id="KW-1185">Reference proteome</keyword>
<name>A0AAE1PBY6_9EUCA</name>
<evidence type="ECO:0000256" key="1">
    <source>
        <dbReference type="SAM" id="MobiDB-lite"/>
    </source>
</evidence>
<sequence>MACVKEELAWLWNMMGESGEYGPGYPGPGGPGPGVAICHGTCTNTGVPGMGGYGPCTGHNNGGTGNNNGGVGNNGGGSVGNNGYVIKQEPPPKQRRKREPHPEKWIKNVAKEKRNKGEEYVSCSGKKRAMPARAVGTPCNDGCFDKVTAPVVNKLFHDFWNIGDFDQQNYYIRKMVKKVSVKRHRPSKTPDSPGTQRSFQLSYSVMPDGKIHPVCRAGFLAMHGLKRGRVEATIRKASMALVGQLDQRGKHKTQKKKMIKRKNTHTDDDYTVDDYTVDDDAATTADDEENEAQPEKWVRSLAKVRRNKGEEYVSRGKKRMPARVIGPPCNDGCFNIVTRPMIEQLFTHFWDIGDFDKQNTYIQNLVKKVDIKRHRKTKTPDKPGRERTFQLAYSVEHKGFSYPVCRGAFLSIFGLKRGRVEMAIKKASLSPLAQMDLRGRHKLVKKIVGEL</sequence>
<dbReference type="PANTHER" id="PTHR10773">
    <property type="entry name" value="DNA-DIRECTED RNA POLYMERASES I, II, AND III SUBUNIT RPABC2"/>
    <property type="match status" value="1"/>
</dbReference>
<evidence type="ECO:0000313" key="2">
    <source>
        <dbReference type="EMBL" id="KAK4304387.1"/>
    </source>
</evidence>
<proteinExistence type="predicted"/>
<organism evidence="2 3">
    <name type="scientific">Petrolisthes manimaculis</name>
    <dbReference type="NCBI Taxonomy" id="1843537"/>
    <lineage>
        <taxon>Eukaryota</taxon>
        <taxon>Metazoa</taxon>
        <taxon>Ecdysozoa</taxon>
        <taxon>Arthropoda</taxon>
        <taxon>Crustacea</taxon>
        <taxon>Multicrustacea</taxon>
        <taxon>Malacostraca</taxon>
        <taxon>Eumalacostraca</taxon>
        <taxon>Eucarida</taxon>
        <taxon>Decapoda</taxon>
        <taxon>Pleocyemata</taxon>
        <taxon>Anomura</taxon>
        <taxon>Galatheoidea</taxon>
        <taxon>Porcellanidae</taxon>
        <taxon>Petrolisthes</taxon>
    </lineage>
</organism>
<dbReference type="AlphaFoldDB" id="A0AAE1PBY6"/>
<evidence type="ECO:0000313" key="3">
    <source>
        <dbReference type="Proteomes" id="UP001292094"/>
    </source>
</evidence>
<protein>
    <submittedName>
        <fullName evidence="2">Uncharacterized protein</fullName>
    </submittedName>
</protein>
<feature type="compositionally biased region" description="Gly residues" evidence="1">
    <location>
        <begin position="67"/>
        <end position="80"/>
    </location>
</feature>
<feature type="compositionally biased region" description="Basic residues" evidence="1">
    <location>
        <begin position="249"/>
        <end position="263"/>
    </location>
</feature>
<accession>A0AAE1PBY6</accession>
<dbReference type="PANTHER" id="PTHR10773:SF19">
    <property type="match status" value="1"/>
</dbReference>
<dbReference type="Proteomes" id="UP001292094">
    <property type="component" value="Unassembled WGS sequence"/>
</dbReference>
<dbReference type="EMBL" id="JAWZYT010002436">
    <property type="protein sequence ID" value="KAK4304387.1"/>
    <property type="molecule type" value="Genomic_DNA"/>
</dbReference>
<feature type="region of interest" description="Disordered" evidence="1">
    <location>
        <begin position="67"/>
        <end position="102"/>
    </location>
</feature>
<feature type="region of interest" description="Disordered" evidence="1">
    <location>
        <begin position="245"/>
        <end position="265"/>
    </location>
</feature>
<gene>
    <name evidence="2" type="ORF">Pmani_023656</name>
</gene>
<comment type="caution">
    <text evidence="2">The sequence shown here is derived from an EMBL/GenBank/DDBJ whole genome shotgun (WGS) entry which is preliminary data.</text>
</comment>